<dbReference type="Pfam" id="PF03537">
    <property type="entry name" value="Glyco_hydro_114"/>
    <property type="match status" value="1"/>
</dbReference>
<dbReference type="InterPro" id="IPR011330">
    <property type="entry name" value="Glyco_hydro/deAcase_b/a-brl"/>
</dbReference>
<dbReference type="Gene3D" id="3.20.20.70">
    <property type="entry name" value="Aldolase class I"/>
    <property type="match status" value="1"/>
</dbReference>
<organism evidence="2 3">
    <name type="scientific">Paracidovorax anthurii</name>
    <dbReference type="NCBI Taxonomy" id="78229"/>
    <lineage>
        <taxon>Bacteria</taxon>
        <taxon>Pseudomonadati</taxon>
        <taxon>Pseudomonadota</taxon>
        <taxon>Betaproteobacteria</taxon>
        <taxon>Burkholderiales</taxon>
        <taxon>Comamonadaceae</taxon>
        <taxon>Paracidovorax</taxon>
    </lineage>
</organism>
<feature type="domain" description="Glycoside-hydrolase family GH114 TIM-barrel" evidence="1">
    <location>
        <begin position="19"/>
        <end position="251"/>
    </location>
</feature>
<keyword evidence="3" id="KW-1185">Reference proteome</keyword>
<dbReference type="InterPro" id="IPR004352">
    <property type="entry name" value="GH114_TIM-barrel"/>
</dbReference>
<proteinExistence type="predicted"/>
<sequence length="935" mass="103593">MQLSAAAWTAMPSVALHYGPAAPLAELKVFDIAVVEPDHGYDPQAFAKTGSALYAYVSVAEVQSSRAYFRDIPDAWKMARNGAWNSEVIDQTPAEWPEFFATRVVGPLWERGYRGFFLDTLDSYRLASRFDEAAQQQGLVRVIETLHQRFPGIRLIMNRGFDIVPRVKDKIQMVAAESLFRGWNASTRRYEEVKPADREWLLGQLRTIRERDGLPVLAIDYVPPTDRELTRATAGRIQALGIIPWVTDGNVRTVGVSTVELVPRRVLILYYGGESPALNYASPHRFLQMPLNHMGYVVDYADVRNPLPEGILPDRYAGIVTWFSGFLPEARTRAVNQWLLARLAERTPLAVMGNFGFPLDRQFNDALGIKGNASPPRGEQQVSKQDPMMGFELAVQPSSGSRFEWVMRNGAPVQQPARALIEHRDARGLPFLGGAILPWGGFVVDPFVITEVPGTDYARWMVDPFAFLTQALRLQPVPVPDVTTENGRRLLFSHVDGDGFPSRAELAGSPNAGLVLLKEIFEKYPNVPQTMSVIEAEVAPHGLHPEGSAEMEDIARRMFRLPHVEIASHTYSHPFLWDRSVRHGLFSDNSEAAMSLDVPGYTMDLRREIVGSSEYINSRLAPPDKRVKILLWSGDTAPSAEALEITERAGLLNMNGGDTSITRTNPSITAIGAFGIQKNGYLQVYAPITNENIYTNLWHGPFYGFEQVLQSFEMTDKPRRIKPVDIYYHVYSTSKRAGLNALRKVYDWAMAQPLHPVFASEFILKVRDFHTYAVARDGAGWRVRGDGTLRTLRLPPALGTPLPQASQGVAGFRDGVEGTYVHLAGGSAWLRTSAGMPSASAATEAAPPAKTGPYLFDANARLTEWSAAEDGTRADFRLQGHAPLAFSLANARGCQVRADQRLLAPDRSPPPGTVDVLAYRLSHAAAQIQLRCPGR</sequence>
<name>A0A328YJX1_9BURK</name>
<evidence type="ECO:0000313" key="2">
    <source>
        <dbReference type="EMBL" id="RAR74351.1"/>
    </source>
</evidence>
<dbReference type="InterPro" id="IPR013785">
    <property type="entry name" value="Aldolase_TIM"/>
</dbReference>
<dbReference type="InterPro" id="IPR016925">
    <property type="entry name" value="UCP029570"/>
</dbReference>
<dbReference type="CDD" id="cd10922">
    <property type="entry name" value="CE4_PelA_like_C"/>
    <property type="match status" value="1"/>
</dbReference>
<dbReference type="SUPFAM" id="SSF51445">
    <property type="entry name" value="(Trans)glycosidases"/>
    <property type="match status" value="1"/>
</dbReference>
<accession>A0A328YJX1</accession>
<dbReference type="GO" id="GO:0005975">
    <property type="term" value="P:carbohydrate metabolic process"/>
    <property type="evidence" value="ECO:0007669"/>
    <property type="project" value="InterPro"/>
</dbReference>
<dbReference type="InterPro" id="IPR017853">
    <property type="entry name" value="GH"/>
</dbReference>
<dbReference type="PANTHER" id="PTHR35882:SF2">
    <property type="entry name" value="PELA"/>
    <property type="match status" value="1"/>
</dbReference>
<dbReference type="Gene3D" id="3.20.20.370">
    <property type="entry name" value="Glycoside hydrolase/deacetylase"/>
    <property type="match status" value="1"/>
</dbReference>
<dbReference type="AlphaFoldDB" id="A0A328YJX1"/>
<dbReference type="PIRSF" id="PIRSF029570">
    <property type="entry name" value="UCP029570"/>
    <property type="match status" value="1"/>
</dbReference>
<dbReference type="SUPFAM" id="SSF88713">
    <property type="entry name" value="Glycoside hydrolase/deacetylase"/>
    <property type="match status" value="1"/>
</dbReference>
<protein>
    <recommendedName>
        <fullName evidence="1">Glycoside-hydrolase family GH114 TIM-barrel domain-containing protein</fullName>
    </recommendedName>
</protein>
<reference evidence="2 3" key="1">
    <citation type="submission" date="2018-06" db="EMBL/GenBank/DDBJ databases">
        <title>Genomic Encyclopedia of Archaeal and Bacterial Type Strains, Phase II (KMG-II): from individual species to whole genera.</title>
        <authorList>
            <person name="Goeker M."/>
        </authorList>
    </citation>
    <scope>NUCLEOTIDE SEQUENCE [LARGE SCALE GENOMIC DNA]</scope>
    <source>
        <strain evidence="2 3">CFPB 3232</strain>
    </source>
</reference>
<comment type="caution">
    <text evidence="2">The sequence shown here is derived from an EMBL/GenBank/DDBJ whole genome shotgun (WGS) entry which is preliminary data.</text>
</comment>
<evidence type="ECO:0000259" key="1">
    <source>
        <dbReference type="Pfam" id="PF03537"/>
    </source>
</evidence>
<evidence type="ECO:0000313" key="3">
    <source>
        <dbReference type="Proteomes" id="UP000248856"/>
    </source>
</evidence>
<dbReference type="EMBL" id="QLTA01000065">
    <property type="protein sequence ID" value="RAR74351.1"/>
    <property type="molecule type" value="Genomic_DNA"/>
</dbReference>
<dbReference type="InterPro" id="IPR016062">
    <property type="entry name" value="TM1410-rel"/>
</dbReference>
<dbReference type="PRINTS" id="PR01545">
    <property type="entry name" value="THEMAYE10DUF"/>
</dbReference>
<dbReference type="PANTHER" id="PTHR35882">
    <property type="entry name" value="PELA"/>
    <property type="match status" value="1"/>
</dbReference>
<gene>
    <name evidence="2" type="ORF">AX018_106510</name>
</gene>
<dbReference type="Proteomes" id="UP000248856">
    <property type="component" value="Unassembled WGS sequence"/>
</dbReference>